<keyword evidence="2" id="KW-1185">Reference proteome</keyword>
<evidence type="ECO:0000313" key="2">
    <source>
        <dbReference type="Proteomes" id="UP001298681"/>
    </source>
</evidence>
<protein>
    <submittedName>
        <fullName evidence="1">Uncharacterized protein</fullName>
    </submittedName>
</protein>
<dbReference type="EMBL" id="JAKNHQ010000003">
    <property type="protein sequence ID" value="MCG4609982.1"/>
    <property type="molecule type" value="Genomic_DNA"/>
</dbReference>
<reference evidence="1 2" key="1">
    <citation type="submission" date="2022-01" db="EMBL/GenBank/DDBJ databases">
        <title>Collection of gut derived symbiotic bacterial strains cultured from healthy donors.</title>
        <authorList>
            <person name="Lin H."/>
            <person name="Kohout C."/>
            <person name="Waligurski E."/>
            <person name="Pamer E.G."/>
        </authorList>
    </citation>
    <scope>NUCLEOTIDE SEQUENCE [LARGE SCALE GENOMIC DNA]</scope>
    <source>
        <strain evidence="1 2">DFI.7.58</strain>
    </source>
</reference>
<dbReference type="Proteomes" id="UP001298681">
    <property type="component" value="Unassembled WGS sequence"/>
</dbReference>
<evidence type="ECO:0000313" key="1">
    <source>
        <dbReference type="EMBL" id="MCG4609982.1"/>
    </source>
</evidence>
<gene>
    <name evidence="1" type="ORF">L0P57_03395</name>
</gene>
<sequence>MTFIKYTNDGKAVIQPAALTLSGLEQEETLEMHTLENAIVLLKQEMEPVEKAAAMMALIRLVNSLWADMMAGWKEREGDTAPCDGCSGCGEEMLPIPAEAFADAGILHDNLRVVSVDGAVLVVSDDRKTKWAAELDKSLEQLGIDRAGFEKLVKAVMELDEDEDDD</sequence>
<proteinExistence type="predicted"/>
<dbReference type="RefSeq" id="WP_237966437.1">
    <property type="nucleotide sequence ID" value="NZ_JAKNHQ010000003.1"/>
</dbReference>
<organism evidence="1 2">
    <name type="scientific">Anaeromassilibacillus senegalensis</name>
    <dbReference type="NCBI Taxonomy" id="1673717"/>
    <lineage>
        <taxon>Bacteria</taxon>
        <taxon>Bacillati</taxon>
        <taxon>Bacillota</taxon>
        <taxon>Clostridia</taxon>
        <taxon>Eubacteriales</taxon>
        <taxon>Acutalibacteraceae</taxon>
        <taxon>Anaeromassilibacillus</taxon>
    </lineage>
</organism>
<name>A0ABS9MIB2_9FIRM</name>
<accession>A0ABS9MIB2</accession>
<comment type="caution">
    <text evidence="1">The sequence shown here is derived from an EMBL/GenBank/DDBJ whole genome shotgun (WGS) entry which is preliminary data.</text>
</comment>